<dbReference type="InterPro" id="IPR002575">
    <property type="entry name" value="Aminoglycoside_PTrfase"/>
</dbReference>
<dbReference type="Gene3D" id="3.90.1200.10">
    <property type="match status" value="1"/>
</dbReference>
<dbReference type="Pfam" id="PF01636">
    <property type="entry name" value="APH"/>
    <property type="match status" value="1"/>
</dbReference>
<comment type="caution">
    <text evidence="2">The sequence shown here is derived from an EMBL/GenBank/DDBJ whole genome shotgun (WGS) entry which is preliminary data.</text>
</comment>
<sequence>MIAATGVRISWTDLPPTLRAAIEHKLGAPVSAVTPQAGGFSPGTADRIRTATGDRAFVKAVGTGINPRSVELARAEARNTARLPAGLPAPRLLATVEVTDSGDNWIALIMEDVDGRHPRTPWQPAELRAAATTLDRFAAEPALAGLPSAADTLGADLVGWESLAADPPADLDPWAGARLPQLCATAERARRSLAGDTLCHCDVRADNMLIRPDGSLVVVDWPWAAAGPPWLDRALLAVNVLAHGGDPGDVLAGVDRDVVRDLFAALAGFFLHMARQPGPPGLPTLRAFQRAQAEALLPWLRAQAG</sequence>
<reference evidence="2" key="1">
    <citation type="journal article" date="2014" name="Int. J. Syst. Evol. Microbiol.">
        <title>Complete genome sequence of Corynebacterium casei LMG S-19264T (=DSM 44701T), isolated from a smear-ripened cheese.</title>
        <authorList>
            <consortium name="US DOE Joint Genome Institute (JGI-PGF)"/>
            <person name="Walter F."/>
            <person name="Albersmeier A."/>
            <person name="Kalinowski J."/>
            <person name="Ruckert C."/>
        </authorList>
    </citation>
    <scope>NUCLEOTIDE SEQUENCE</scope>
    <source>
        <strain evidence="2">CGMCC 4.7299</strain>
    </source>
</reference>
<keyword evidence="3" id="KW-1185">Reference proteome</keyword>
<dbReference type="SUPFAM" id="SSF56112">
    <property type="entry name" value="Protein kinase-like (PK-like)"/>
    <property type="match status" value="1"/>
</dbReference>
<proteinExistence type="predicted"/>
<accession>A0A8J3C0S8</accession>
<dbReference type="Proteomes" id="UP000656042">
    <property type="component" value="Unassembled WGS sequence"/>
</dbReference>
<gene>
    <name evidence="2" type="ORF">GCM10012284_41270</name>
</gene>
<evidence type="ECO:0000313" key="2">
    <source>
        <dbReference type="EMBL" id="GGL02485.1"/>
    </source>
</evidence>
<dbReference type="AlphaFoldDB" id="A0A8J3C0S8"/>
<organism evidence="2 3">
    <name type="scientific">Mangrovihabitans endophyticus</name>
    <dbReference type="NCBI Taxonomy" id="1751298"/>
    <lineage>
        <taxon>Bacteria</taxon>
        <taxon>Bacillati</taxon>
        <taxon>Actinomycetota</taxon>
        <taxon>Actinomycetes</taxon>
        <taxon>Micromonosporales</taxon>
        <taxon>Micromonosporaceae</taxon>
        <taxon>Mangrovihabitans</taxon>
    </lineage>
</organism>
<dbReference type="RefSeq" id="WP_189080899.1">
    <property type="nucleotide sequence ID" value="NZ_BMMX01000020.1"/>
</dbReference>
<evidence type="ECO:0000259" key="1">
    <source>
        <dbReference type="Pfam" id="PF01636"/>
    </source>
</evidence>
<evidence type="ECO:0000313" key="3">
    <source>
        <dbReference type="Proteomes" id="UP000656042"/>
    </source>
</evidence>
<dbReference type="InterPro" id="IPR011009">
    <property type="entry name" value="Kinase-like_dom_sf"/>
</dbReference>
<reference evidence="2" key="2">
    <citation type="submission" date="2020-09" db="EMBL/GenBank/DDBJ databases">
        <authorList>
            <person name="Sun Q."/>
            <person name="Zhou Y."/>
        </authorList>
    </citation>
    <scope>NUCLEOTIDE SEQUENCE</scope>
    <source>
        <strain evidence="2">CGMCC 4.7299</strain>
    </source>
</reference>
<feature type="domain" description="Aminoglycoside phosphotransferase" evidence="1">
    <location>
        <begin position="49"/>
        <end position="242"/>
    </location>
</feature>
<protein>
    <recommendedName>
        <fullName evidence="1">Aminoglycoside phosphotransferase domain-containing protein</fullName>
    </recommendedName>
</protein>
<name>A0A8J3C0S8_9ACTN</name>
<dbReference type="EMBL" id="BMMX01000020">
    <property type="protein sequence ID" value="GGL02485.1"/>
    <property type="molecule type" value="Genomic_DNA"/>
</dbReference>